<evidence type="ECO:0000313" key="1">
    <source>
        <dbReference type="EMBL" id="KKL92125.1"/>
    </source>
</evidence>
<sequence>MSMYDIVFNPSTELGESLLGMLGFKSPSDVGRFRDSWVEKDGNGEFRVAVYTRNGGGNREHFSDDADPGADCGCTGCVIEYVLPKHPLYLFDRDDGFDSTYATVYFRFPETILDNSELMEAFEEAATDPIDMSEMWHAAIDRIGS</sequence>
<dbReference type="EMBL" id="LAZR01019550">
    <property type="protein sequence ID" value="KKL92125.1"/>
    <property type="molecule type" value="Genomic_DNA"/>
</dbReference>
<organism evidence="1">
    <name type="scientific">marine sediment metagenome</name>
    <dbReference type="NCBI Taxonomy" id="412755"/>
    <lineage>
        <taxon>unclassified sequences</taxon>
        <taxon>metagenomes</taxon>
        <taxon>ecological metagenomes</taxon>
    </lineage>
</organism>
<dbReference type="AlphaFoldDB" id="A0A0F9IE84"/>
<name>A0A0F9IE84_9ZZZZ</name>
<proteinExistence type="predicted"/>
<comment type="caution">
    <text evidence="1">The sequence shown here is derived from an EMBL/GenBank/DDBJ whole genome shotgun (WGS) entry which is preliminary data.</text>
</comment>
<reference evidence="1" key="1">
    <citation type="journal article" date="2015" name="Nature">
        <title>Complex archaea that bridge the gap between prokaryotes and eukaryotes.</title>
        <authorList>
            <person name="Spang A."/>
            <person name="Saw J.H."/>
            <person name="Jorgensen S.L."/>
            <person name="Zaremba-Niedzwiedzka K."/>
            <person name="Martijn J."/>
            <person name="Lind A.E."/>
            <person name="van Eijk R."/>
            <person name="Schleper C."/>
            <person name="Guy L."/>
            <person name="Ettema T.J."/>
        </authorList>
    </citation>
    <scope>NUCLEOTIDE SEQUENCE</scope>
</reference>
<gene>
    <name evidence="1" type="ORF">LCGC14_1887830</name>
</gene>
<protein>
    <submittedName>
        <fullName evidence="1">Uncharacterized protein</fullName>
    </submittedName>
</protein>
<accession>A0A0F9IE84</accession>